<dbReference type="EMBL" id="CP042326">
    <property type="protein sequence ID" value="QDZ38941.1"/>
    <property type="molecule type" value="Genomic_DNA"/>
</dbReference>
<dbReference type="InterPro" id="IPR004561">
    <property type="entry name" value="IsoChor_synthase"/>
</dbReference>
<dbReference type="EC" id="5.4.4.2" evidence="3"/>
<feature type="domain" description="Chorismate-utilising enzyme C-terminal" evidence="6">
    <location>
        <begin position="210"/>
        <end position="462"/>
    </location>
</feature>
<dbReference type="SUPFAM" id="SSF56322">
    <property type="entry name" value="ADC synthase"/>
    <property type="match status" value="1"/>
</dbReference>
<evidence type="ECO:0000256" key="4">
    <source>
        <dbReference type="ARBA" id="ARBA00023235"/>
    </source>
</evidence>
<dbReference type="AlphaFoldDB" id="A0A5B8NK91"/>
<evidence type="ECO:0000313" key="8">
    <source>
        <dbReference type="Proteomes" id="UP000318453"/>
    </source>
</evidence>
<dbReference type="NCBIfam" id="TIGR00543">
    <property type="entry name" value="isochor_syn"/>
    <property type="match status" value="1"/>
</dbReference>
<dbReference type="InterPro" id="IPR005801">
    <property type="entry name" value="ADC_synthase"/>
</dbReference>
<evidence type="ECO:0000256" key="1">
    <source>
        <dbReference type="ARBA" id="ARBA00000799"/>
    </source>
</evidence>
<name>A0A5B8NK91_9CHRO</name>
<dbReference type="RefSeq" id="WP_146294552.1">
    <property type="nucleotide sequence ID" value="NZ_CP042326.1"/>
</dbReference>
<comment type="catalytic activity">
    <reaction evidence="1">
        <text>chorismate = isochorismate</text>
        <dbReference type="Rhea" id="RHEA:18985"/>
        <dbReference type="ChEBI" id="CHEBI:29748"/>
        <dbReference type="ChEBI" id="CHEBI:29780"/>
        <dbReference type="EC" id="5.4.4.2"/>
    </reaction>
</comment>
<evidence type="ECO:0000256" key="3">
    <source>
        <dbReference type="ARBA" id="ARBA00012824"/>
    </source>
</evidence>
<dbReference type="OrthoDB" id="9803598at2"/>
<dbReference type="Pfam" id="PF00425">
    <property type="entry name" value="Chorismate_bind"/>
    <property type="match status" value="1"/>
</dbReference>
<sequence length="471" mass="53388">MSVTPCYARRLADPDHLHHFLQDCHKKCQQRHQSFIISVTQPLSLVEPLAILQQLNFREERSFYWETQQPKSAIAAWGICQEKNITGTNRFQQTQDFIDNCKDKIIELKHSQLSEAGLKFLTNFSFFSTSSYQGHFPSVTIFIPRWQVSRADNTCFLTYNFLLSHNSNIATIESKLSNKIEEIEKVGNSIITFPFSLSSPFQKSELQDSSQFKSAVKLALKDIERQELTKIVLAHHLDVVSPVSFSPYLSLHYLRQRYPHCYIFSVSNGEGTTFLGATPERLFSLRKQHLISDAIAGSAPRGKTEKIDHQFAQNLLASEKERREHQAVSCYIIKQLEALGLTPQRSRRQLLKLSNIQHLWTLIESQVPNNINPIEILAKLHPTPAVAGVTTEVACEKIGQYETFDRALYAAPIGWLDTQGNAEFMVGIRSAMINKNQARLYAGAGIVAGSNPDKELAEIQLKLQTMLKALQ</sequence>
<organism evidence="7 8">
    <name type="scientific">Euhalothece natronophila Z-M001</name>
    <dbReference type="NCBI Taxonomy" id="522448"/>
    <lineage>
        <taxon>Bacteria</taxon>
        <taxon>Bacillati</taxon>
        <taxon>Cyanobacteriota</taxon>
        <taxon>Cyanophyceae</taxon>
        <taxon>Oscillatoriophycideae</taxon>
        <taxon>Chroococcales</taxon>
        <taxon>Halothecacae</taxon>
        <taxon>Halothece cluster</taxon>
        <taxon>Euhalothece</taxon>
    </lineage>
</organism>
<dbReference type="GO" id="GO:0008909">
    <property type="term" value="F:isochorismate synthase activity"/>
    <property type="evidence" value="ECO:0007669"/>
    <property type="project" value="UniProtKB-EC"/>
</dbReference>
<dbReference type="InterPro" id="IPR015890">
    <property type="entry name" value="Chorismate_C"/>
</dbReference>
<evidence type="ECO:0000313" key="7">
    <source>
        <dbReference type="EMBL" id="QDZ38941.1"/>
    </source>
</evidence>
<proteinExistence type="inferred from homology"/>
<keyword evidence="4 7" id="KW-0413">Isomerase</keyword>
<protein>
    <recommendedName>
        <fullName evidence="3">isochorismate synthase</fullName>
        <ecNumber evidence="3">5.4.4.2</ecNumber>
    </recommendedName>
    <alternativeName>
        <fullName evidence="5">Isochorismate mutase</fullName>
    </alternativeName>
</protein>
<evidence type="ECO:0000256" key="5">
    <source>
        <dbReference type="ARBA" id="ARBA00041564"/>
    </source>
</evidence>
<evidence type="ECO:0000259" key="6">
    <source>
        <dbReference type="Pfam" id="PF00425"/>
    </source>
</evidence>
<accession>A0A5B8NK91</accession>
<reference evidence="7 8" key="1">
    <citation type="submission" date="2019-08" db="EMBL/GenBank/DDBJ databases">
        <title>Carotenoids and Carotenoid Binding Proteins in the Halophilic Cyanobacterium Euhalothece sp. ZM00.</title>
        <authorList>
            <person name="Cho S.M."/>
            <person name="Song J.Y."/>
            <person name="Park Y.-I."/>
        </authorList>
    </citation>
    <scope>NUCLEOTIDE SEQUENCE [LARGE SCALE GENOMIC DNA]</scope>
    <source>
        <strain evidence="7 8">Z-M001</strain>
    </source>
</reference>
<dbReference type="PANTHER" id="PTHR42839">
    <property type="entry name" value="ISOCHORISMATE SYNTHASE ENTC"/>
    <property type="match status" value="1"/>
</dbReference>
<evidence type="ECO:0000256" key="2">
    <source>
        <dbReference type="ARBA" id="ARBA00005297"/>
    </source>
</evidence>
<dbReference type="Gene3D" id="3.60.120.10">
    <property type="entry name" value="Anthranilate synthase"/>
    <property type="match status" value="1"/>
</dbReference>
<dbReference type="KEGG" id="enn:FRE64_02680"/>
<gene>
    <name evidence="7" type="ORF">FRE64_02680</name>
</gene>
<keyword evidence="8" id="KW-1185">Reference proteome</keyword>
<dbReference type="PANTHER" id="PTHR42839:SF2">
    <property type="entry name" value="ISOCHORISMATE SYNTHASE ENTC"/>
    <property type="match status" value="1"/>
</dbReference>
<comment type="similarity">
    <text evidence="2">Belongs to the isochorismate synthase family.</text>
</comment>
<dbReference type="Proteomes" id="UP000318453">
    <property type="component" value="Chromosome"/>
</dbReference>